<dbReference type="PRINTS" id="PR01374">
    <property type="entry name" value="TONBPROTEIN"/>
</dbReference>
<gene>
    <name evidence="13" type="ORF">ACFFUV_03710</name>
</gene>
<proteinExistence type="inferred from homology"/>
<dbReference type="InterPro" id="IPR003538">
    <property type="entry name" value="TonB"/>
</dbReference>
<dbReference type="RefSeq" id="WP_390189787.1">
    <property type="nucleotide sequence ID" value="NZ_JBHMEP010000001.1"/>
</dbReference>
<keyword evidence="8" id="KW-1133">Transmembrane helix</keyword>
<keyword evidence="5 10" id="KW-0997">Cell inner membrane</keyword>
<feature type="compositionally biased region" description="Basic and acidic residues" evidence="11">
    <location>
        <begin position="52"/>
        <end position="65"/>
    </location>
</feature>
<keyword evidence="9" id="KW-0472">Membrane</keyword>
<dbReference type="InterPro" id="IPR006260">
    <property type="entry name" value="TonB/TolA_C"/>
</dbReference>
<dbReference type="SUPFAM" id="SSF74653">
    <property type="entry name" value="TolA/TonB C-terminal domain"/>
    <property type="match status" value="1"/>
</dbReference>
<evidence type="ECO:0000256" key="8">
    <source>
        <dbReference type="ARBA" id="ARBA00022989"/>
    </source>
</evidence>
<dbReference type="Proteomes" id="UP001589645">
    <property type="component" value="Unassembled WGS sequence"/>
</dbReference>
<keyword evidence="7 10" id="KW-0653">Protein transport</keyword>
<evidence type="ECO:0000313" key="13">
    <source>
        <dbReference type="EMBL" id="MFB9134073.1"/>
    </source>
</evidence>
<dbReference type="InterPro" id="IPR051045">
    <property type="entry name" value="TonB-dependent_transducer"/>
</dbReference>
<evidence type="ECO:0000256" key="9">
    <source>
        <dbReference type="ARBA" id="ARBA00023136"/>
    </source>
</evidence>
<evidence type="ECO:0000313" key="14">
    <source>
        <dbReference type="Proteomes" id="UP001589645"/>
    </source>
</evidence>
<dbReference type="EMBL" id="JBHMEP010000001">
    <property type="protein sequence ID" value="MFB9134073.1"/>
    <property type="molecule type" value="Genomic_DNA"/>
</dbReference>
<dbReference type="PANTHER" id="PTHR33446">
    <property type="entry name" value="PROTEIN TONB-RELATED"/>
    <property type="match status" value="1"/>
</dbReference>
<protein>
    <recommendedName>
        <fullName evidence="10">Protein TonB</fullName>
    </recommendedName>
</protein>
<evidence type="ECO:0000256" key="3">
    <source>
        <dbReference type="ARBA" id="ARBA00022448"/>
    </source>
</evidence>
<comment type="function">
    <text evidence="10">Interacts with outer membrane receptor proteins that carry out high-affinity binding and energy dependent uptake into the periplasmic space of specific substrates. It could act to transduce energy from the cytoplasmic membrane to specific energy-requiring processes in the outer membrane, resulting in the release into the periplasm of ligands bound by these outer membrane proteins.</text>
</comment>
<sequence>MKRILLAAPVALVMAFAVFSFMAWMIDNGGRKVPESKPALSFNMVMVENEQDVQRRQRSVPDKPEMPQVPEQAPVSQAQADVTPMTDIQAAPALGLDTSIHGVAINAPTFGDFGVNQQAVPINRVDPRYPLRAQKRKIEGYVSLSFTIDKSGRPTDIQVTDSEPKRIFDREAVRALSKWKYQPQIIDGKAVEQPNQTVKVEFKLAK</sequence>
<keyword evidence="6" id="KW-0812">Transmembrane</keyword>
<dbReference type="PANTHER" id="PTHR33446:SF14">
    <property type="entry name" value="PROTEIN TONB"/>
    <property type="match status" value="1"/>
</dbReference>
<dbReference type="Pfam" id="PF03544">
    <property type="entry name" value="TonB_C"/>
    <property type="match status" value="1"/>
</dbReference>
<keyword evidence="3 10" id="KW-0813">Transport</keyword>
<evidence type="ECO:0000256" key="2">
    <source>
        <dbReference type="ARBA" id="ARBA00006555"/>
    </source>
</evidence>
<evidence type="ECO:0000256" key="4">
    <source>
        <dbReference type="ARBA" id="ARBA00022475"/>
    </source>
</evidence>
<comment type="similarity">
    <text evidence="2 10">Belongs to the TonB family.</text>
</comment>
<accession>A0ABV5HIM3</accession>
<comment type="caution">
    <text evidence="13">The sequence shown here is derived from an EMBL/GenBank/DDBJ whole genome shotgun (WGS) entry which is preliminary data.</text>
</comment>
<feature type="domain" description="TonB C-terminal" evidence="12">
    <location>
        <begin position="114"/>
        <end position="206"/>
    </location>
</feature>
<comment type="subcellular location">
    <subcellularLocation>
        <location evidence="1 10">Cell inner membrane</location>
        <topology evidence="1 10">Single-pass membrane protein</topology>
        <orientation evidence="1 10">Periplasmic side</orientation>
    </subcellularLocation>
</comment>
<evidence type="ECO:0000256" key="1">
    <source>
        <dbReference type="ARBA" id="ARBA00004383"/>
    </source>
</evidence>
<name>A0ABV5HIM3_9VIBR</name>
<organism evidence="13 14">
    <name type="scientific">Vibrio olivae</name>
    <dbReference type="NCBI Taxonomy" id="1243002"/>
    <lineage>
        <taxon>Bacteria</taxon>
        <taxon>Pseudomonadati</taxon>
        <taxon>Pseudomonadota</taxon>
        <taxon>Gammaproteobacteria</taxon>
        <taxon>Vibrionales</taxon>
        <taxon>Vibrionaceae</taxon>
        <taxon>Vibrio</taxon>
    </lineage>
</organism>
<keyword evidence="4 10" id="KW-1003">Cell membrane</keyword>
<evidence type="ECO:0000259" key="12">
    <source>
        <dbReference type="PROSITE" id="PS52015"/>
    </source>
</evidence>
<evidence type="ECO:0000256" key="10">
    <source>
        <dbReference type="RuleBase" id="RU362123"/>
    </source>
</evidence>
<reference evidence="13 14" key="1">
    <citation type="submission" date="2024-09" db="EMBL/GenBank/DDBJ databases">
        <authorList>
            <person name="Sun Q."/>
            <person name="Mori K."/>
        </authorList>
    </citation>
    <scope>NUCLEOTIDE SEQUENCE [LARGE SCALE GENOMIC DNA]</scope>
    <source>
        <strain evidence="13 14">CECT 8064</strain>
    </source>
</reference>
<dbReference type="NCBIfam" id="TIGR01352">
    <property type="entry name" value="tonB_Cterm"/>
    <property type="match status" value="1"/>
</dbReference>
<feature type="region of interest" description="Disordered" evidence="11">
    <location>
        <begin position="51"/>
        <end position="77"/>
    </location>
</feature>
<evidence type="ECO:0000256" key="11">
    <source>
        <dbReference type="SAM" id="MobiDB-lite"/>
    </source>
</evidence>
<evidence type="ECO:0000256" key="7">
    <source>
        <dbReference type="ARBA" id="ARBA00022927"/>
    </source>
</evidence>
<dbReference type="InterPro" id="IPR037682">
    <property type="entry name" value="TonB_C"/>
</dbReference>
<dbReference type="Gene3D" id="3.30.1150.10">
    <property type="match status" value="1"/>
</dbReference>
<dbReference type="PROSITE" id="PS52015">
    <property type="entry name" value="TONB_CTD"/>
    <property type="match status" value="1"/>
</dbReference>
<keyword evidence="14" id="KW-1185">Reference proteome</keyword>
<evidence type="ECO:0000256" key="5">
    <source>
        <dbReference type="ARBA" id="ARBA00022519"/>
    </source>
</evidence>
<keyword evidence="10" id="KW-0735">Signal-anchor</keyword>
<evidence type="ECO:0000256" key="6">
    <source>
        <dbReference type="ARBA" id="ARBA00022692"/>
    </source>
</evidence>